<dbReference type="EMBL" id="WTXG01000061">
    <property type="protein sequence ID" value="KAI0295162.1"/>
    <property type="molecule type" value="Genomic_DNA"/>
</dbReference>
<feature type="non-terminal residue" evidence="3">
    <location>
        <position position="84"/>
    </location>
</feature>
<organism evidence="3 4">
    <name type="scientific">Multifurca ochricompacta</name>
    <dbReference type="NCBI Taxonomy" id="376703"/>
    <lineage>
        <taxon>Eukaryota</taxon>
        <taxon>Fungi</taxon>
        <taxon>Dikarya</taxon>
        <taxon>Basidiomycota</taxon>
        <taxon>Agaricomycotina</taxon>
        <taxon>Agaricomycetes</taxon>
        <taxon>Russulales</taxon>
        <taxon>Russulaceae</taxon>
        <taxon>Multifurca</taxon>
    </lineage>
</organism>
<dbReference type="AlphaFoldDB" id="A0AAD4QKV6"/>
<evidence type="ECO:0000313" key="3">
    <source>
        <dbReference type="EMBL" id="KAI0295162.1"/>
    </source>
</evidence>
<sequence>MMSLDTPRLSPLILLPVPLLLITSSVLPPPVPVPMPVPVPVPSTLILFLRPRCRSRSIPRHISSVTPKRSRHRRSCLARESGRV</sequence>
<accession>A0AAD4QKV6</accession>
<feature type="signal peptide" evidence="2">
    <location>
        <begin position="1"/>
        <end position="25"/>
    </location>
</feature>
<keyword evidence="2" id="KW-0732">Signal</keyword>
<evidence type="ECO:0000256" key="2">
    <source>
        <dbReference type="SAM" id="SignalP"/>
    </source>
</evidence>
<protein>
    <recommendedName>
        <fullName evidence="5">Secreted peptide</fullName>
    </recommendedName>
</protein>
<keyword evidence="4" id="KW-1185">Reference proteome</keyword>
<dbReference type="Proteomes" id="UP001203297">
    <property type="component" value="Unassembled WGS sequence"/>
</dbReference>
<evidence type="ECO:0000256" key="1">
    <source>
        <dbReference type="SAM" id="MobiDB-lite"/>
    </source>
</evidence>
<reference evidence="3" key="1">
    <citation type="journal article" date="2022" name="New Phytol.">
        <title>Evolutionary transition to the ectomycorrhizal habit in the genomes of a hyperdiverse lineage of mushroom-forming fungi.</title>
        <authorList>
            <person name="Looney B."/>
            <person name="Miyauchi S."/>
            <person name="Morin E."/>
            <person name="Drula E."/>
            <person name="Courty P.E."/>
            <person name="Kohler A."/>
            <person name="Kuo A."/>
            <person name="LaButti K."/>
            <person name="Pangilinan J."/>
            <person name="Lipzen A."/>
            <person name="Riley R."/>
            <person name="Andreopoulos W."/>
            <person name="He G."/>
            <person name="Johnson J."/>
            <person name="Nolan M."/>
            <person name="Tritt A."/>
            <person name="Barry K.W."/>
            <person name="Grigoriev I.V."/>
            <person name="Nagy L.G."/>
            <person name="Hibbett D."/>
            <person name="Henrissat B."/>
            <person name="Matheny P.B."/>
            <person name="Labbe J."/>
            <person name="Martin F.M."/>
        </authorList>
    </citation>
    <scope>NUCLEOTIDE SEQUENCE</scope>
    <source>
        <strain evidence="3">BPL690</strain>
    </source>
</reference>
<feature type="chain" id="PRO_5042094537" description="Secreted peptide" evidence="2">
    <location>
        <begin position="26"/>
        <end position="84"/>
    </location>
</feature>
<proteinExistence type="predicted"/>
<evidence type="ECO:0008006" key="5">
    <source>
        <dbReference type="Google" id="ProtNLM"/>
    </source>
</evidence>
<gene>
    <name evidence="3" type="ORF">B0F90DRAFT_1752395</name>
</gene>
<feature type="region of interest" description="Disordered" evidence="1">
    <location>
        <begin position="63"/>
        <end position="84"/>
    </location>
</feature>
<evidence type="ECO:0000313" key="4">
    <source>
        <dbReference type="Proteomes" id="UP001203297"/>
    </source>
</evidence>
<name>A0AAD4QKV6_9AGAM</name>
<comment type="caution">
    <text evidence="3">The sequence shown here is derived from an EMBL/GenBank/DDBJ whole genome shotgun (WGS) entry which is preliminary data.</text>
</comment>